<dbReference type="Proteomes" id="UP000279336">
    <property type="component" value="Unassembled WGS sequence"/>
</dbReference>
<protein>
    <submittedName>
        <fullName evidence="3">Amino acid racemase</fullName>
        <ecNumber evidence="3">5.1.1.-</ecNumber>
    </submittedName>
    <submittedName>
        <fullName evidence="4">Asp_race: aspartate racemase</fullName>
    </submittedName>
</protein>
<gene>
    <name evidence="3" type="ORF">D7U36_07565</name>
    <name evidence="4" type="ORF">PROPAUS_1464</name>
</gene>
<dbReference type="GO" id="GO:0047661">
    <property type="term" value="F:amino-acid racemase activity"/>
    <property type="evidence" value="ECO:0007669"/>
    <property type="project" value="InterPro"/>
</dbReference>
<keyword evidence="2 3" id="KW-0413">Isomerase</keyword>
<dbReference type="EMBL" id="RCIW01000010">
    <property type="protein sequence ID" value="RLP09640.1"/>
    <property type="molecule type" value="Genomic_DNA"/>
</dbReference>
<dbReference type="SUPFAM" id="SSF53681">
    <property type="entry name" value="Aspartate/glutamate racemase"/>
    <property type="match status" value="2"/>
</dbReference>
<dbReference type="InterPro" id="IPR004380">
    <property type="entry name" value="Asp_race"/>
</dbReference>
<dbReference type="Pfam" id="PF01177">
    <property type="entry name" value="Asp_Glu_race"/>
    <property type="match status" value="1"/>
</dbReference>
<evidence type="ECO:0000256" key="2">
    <source>
        <dbReference type="ARBA" id="ARBA00023235"/>
    </source>
</evidence>
<dbReference type="OrthoDB" id="9803739at2"/>
<proteinExistence type="inferred from homology"/>
<evidence type="ECO:0000313" key="6">
    <source>
        <dbReference type="Proteomes" id="UP000279336"/>
    </source>
</evidence>
<dbReference type="RefSeq" id="WP_119161884.1">
    <property type="nucleotide sequence ID" value="NZ_LR134442.1"/>
</dbReference>
<name>A0A383S6B1_9ACTN</name>
<accession>A0A383S6B1</accession>
<reference evidence="5" key="1">
    <citation type="submission" date="2018-08" db="EMBL/GenBank/DDBJ databases">
        <authorList>
            <person name="Hornung B."/>
        </authorList>
    </citation>
    <scope>NUCLEOTIDE SEQUENCE [LARGE SCALE GENOMIC DNA]</scope>
</reference>
<dbReference type="Gene3D" id="3.40.50.1860">
    <property type="match status" value="2"/>
</dbReference>
<evidence type="ECO:0000313" key="4">
    <source>
        <dbReference type="EMBL" id="SYZ33545.1"/>
    </source>
</evidence>
<dbReference type="EC" id="5.1.1.-" evidence="3"/>
<comment type="similarity">
    <text evidence="1">Belongs to the aspartate/glutamate racemases family.</text>
</comment>
<dbReference type="NCBIfam" id="TIGR00035">
    <property type="entry name" value="asp_race"/>
    <property type="match status" value="1"/>
</dbReference>
<dbReference type="Proteomes" id="UP000263928">
    <property type="component" value="Unassembled WGS sequence"/>
</dbReference>
<organism evidence="4 5">
    <name type="scientific">Propionibacterium australiense</name>
    <dbReference type="NCBI Taxonomy" id="119981"/>
    <lineage>
        <taxon>Bacteria</taxon>
        <taxon>Bacillati</taxon>
        <taxon>Actinomycetota</taxon>
        <taxon>Actinomycetes</taxon>
        <taxon>Propionibacteriales</taxon>
        <taxon>Propionibacteriaceae</taxon>
        <taxon>Propionibacterium</taxon>
    </lineage>
</organism>
<reference evidence="4" key="2">
    <citation type="submission" date="2018-08" db="EMBL/GenBank/DDBJ databases">
        <authorList>
            <person name="Ferrada E.E."/>
            <person name="Latorre B.A."/>
        </authorList>
    </citation>
    <scope>NUCLEOTIDE SEQUENCE [LARGE SCALE GENOMIC DNA]</scope>
    <source>
        <strain evidence="4">Propionibacterium_australiense1</strain>
    </source>
</reference>
<dbReference type="PANTHER" id="PTHR21198:SF7">
    <property type="entry name" value="ASPARTATE-GLUTAMATE RACEMASE FAMILY"/>
    <property type="match status" value="1"/>
</dbReference>
<reference evidence="3 6" key="3">
    <citation type="submission" date="2018-10" db="EMBL/GenBank/DDBJ databases">
        <title>Propionibacterium australiense Genome Sequencing and Assembly.</title>
        <authorList>
            <person name="Bernier A.-M."/>
            <person name="Bernard K."/>
        </authorList>
    </citation>
    <scope>NUCLEOTIDE SEQUENCE [LARGE SCALE GENOMIC DNA]</scope>
    <source>
        <strain evidence="3 6">NML98A078</strain>
    </source>
</reference>
<dbReference type="InterPro" id="IPR015942">
    <property type="entry name" value="Asp/Glu/hydantoin_racemase"/>
</dbReference>
<dbReference type="EMBL" id="UNQJ01000009">
    <property type="protein sequence ID" value="SYZ33545.1"/>
    <property type="molecule type" value="Genomic_DNA"/>
</dbReference>
<evidence type="ECO:0000313" key="5">
    <source>
        <dbReference type="Proteomes" id="UP000263928"/>
    </source>
</evidence>
<dbReference type="InterPro" id="IPR001920">
    <property type="entry name" value="Asp/Glu_race"/>
</dbReference>
<dbReference type="PANTHER" id="PTHR21198">
    <property type="entry name" value="GLUTAMATE RACEMASE"/>
    <property type="match status" value="1"/>
</dbReference>
<evidence type="ECO:0000313" key="3">
    <source>
        <dbReference type="EMBL" id="RLP09640.1"/>
    </source>
</evidence>
<keyword evidence="5" id="KW-1185">Reference proteome</keyword>
<sequence length="247" mass="25946">MSRPFAPDAFDGAVIGVVGGMGPAATGQFLVELAAALPAEHDQEHPRVLVLSDTKVPDRTRCIAAGDDTPSVMLRADLLRAAELGASVLAVPCNTAHHFIDAFTAELPVPLVHIVDATLTAAIAASPDGAWLTATTGTVDTGLYQRAAAERGYRLELPSEPERVEMMRIIGQVKAGRLHEAGEAYRQLAGHLRSRHELPLMTACTELPLAFGASGLDPGIQVSSLTALAHATLETAAGTVGHWPTER</sequence>
<evidence type="ECO:0000256" key="1">
    <source>
        <dbReference type="ARBA" id="ARBA00007847"/>
    </source>
</evidence>
<dbReference type="AlphaFoldDB" id="A0A383S6B1"/>